<sequence>MREELKQSCGAALKSAQDGLAWIGTTANAERVGDTRANAEQHLRKSVVAARKAMEAIDRPMCVGIFGPSQAGKSYLVSVLARNGNAPLMARFGDLGRQVDFIREINPGGDRESTGLVTRFSVKEEPSPAGAPVVLRLLSETDIAKILGNSFFLDGDAKKRIPLTPEAVVSTLEAARRRVAPQAGSGGLIEEDIWDIQEYFEKQFAGLPNIETLGAYWEEAAMLAPRLSIADRAELFSVLWGGFGKFTEVYLELAAALEKLGFAKDAYCAIEALVPRDRSIIDVETLLGLGKPGQDELFIRPLKGPGVSLPLPVITALAAELRIAVSERPWPFFDHTDLLDFPGARSRQKVDLQAYFDDNPQALKDLFVRGKVAYLFDRYVAEQELSSMLLCIKDSTQDVATLPDMIDDWIRISHGETPADRTRTDTALFLVLTMFDKHFSEKAGEEGQSLSDRFSARMGSSLTRYFGKAHKWPSEWTPGKPFNNTYWLRNPNFKAEFLIKYQGPDEIEILPDKVKKVAALRRAYLQVPEVQQHFRDPAKAFDEALRLNDGGVGYLAENLAAICRPEIKYGQIRGRLANIAHEIRHVLAPYFVESDINKRIAERREVSDQILACLTEAWEREQFGVAMKMLQISQNGISEHLHIEYGNRIKRQNAPDEGADGRGEPAVKKRVAPPRPGAPPLPGNKRKTVAAATPSGPTVSQKALAREAYLARSAMRHWLDGLLALSRNDGALQAISITHKLAGELVAELAAAARRTGLEDQIAEDLAKLSGSSVERPDILLERAGFLATSRINRFVSTLGFESLPEDKRPTAPDGTEDGEIRVFARRPNVTNCDGLGKERRNFSYLALSEWMYAFNQLVTDNVLSGEGITVNVDENERLRAILEALDSSTPSPGGAVGPVR</sequence>
<organism evidence="2 3">
    <name type="scientific">Mesorhizobium humile</name>
    <dbReference type="NCBI Taxonomy" id="3072313"/>
    <lineage>
        <taxon>Bacteria</taxon>
        <taxon>Pseudomonadati</taxon>
        <taxon>Pseudomonadota</taxon>
        <taxon>Alphaproteobacteria</taxon>
        <taxon>Hyphomicrobiales</taxon>
        <taxon>Phyllobacteriaceae</taxon>
        <taxon>Mesorhizobium</taxon>
    </lineage>
</organism>
<dbReference type="Pfam" id="PF10139">
    <property type="entry name" value="Virul_Fac"/>
    <property type="match status" value="1"/>
</dbReference>
<name>A0ABU4YMR7_9HYPH</name>
<dbReference type="PIRSF" id="PIRSF034586">
    <property type="entry name" value="Vir_effector_SfrC"/>
    <property type="match status" value="1"/>
</dbReference>
<dbReference type="InterPro" id="IPR017030">
    <property type="entry name" value="Vir_effector_SfrC"/>
</dbReference>
<evidence type="ECO:0000313" key="3">
    <source>
        <dbReference type="Proteomes" id="UP001280156"/>
    </source>
</evidence>
<comment type="caution">
    <text evidence="2">The sequence shown here is derived from an EMBL/GenBank/DDBJ whole genome shotgun (WGS) entry which is preliminary data.</text>
</comment>
<evidence type="ECO:0000256" key="1">
    <source>
        <dbReference type="SAM" id="MobiDB-lite"/>
    </source>
</evidence>
<feature type="compositionally biased region" description="Pro residues" evidence="1">
    <location>
        <begin position="673"/>
        <end position="682"/>
    </location>
</feature>
<feature type="region of interest" description="Disordered" evidence="1">
    <location>
        <begin position="652"/>
        <end position="697"/>
    </location>
</feature>
<protein>
    <submittedName>
        <fullName evidence="2">Virulence factor</fullName>
    </submittedName>
</protein>
<keyword evidence="3" id="KW-1185">Reference proteome</keyword>
<reference evidence="2 3" key="1">
    <citation type="submission" date="2023-08" db="EMBL/GenBank/DDBJ databases">
        <title>Implementing the SeqCode for naming new Mesorhizobium species isolated from Vachellia karroo root nodules.</title>
        <authorList>
            <person name="Van Lill M."/>
        </authorList>
    </citation>
    <scope>NUCLEOTIDE SEQUENCE [LARGE SCALE GENOMIC DNA]</scope>
    <source>
        <strain evidence="2 3">VK2B</strain>
    </source>
</reference>
<dbReference type="EMBL" id="JAVIIV010000011">
    <property type="protein sequence ID" value="MDX8487057.1"/>
    <property type="molecule type" value="Genomic_DNA"/>
</dbReference>
<accession>A0ABU4YMR7</accession>
<dbReference type="RefSeq" id="WP_320292988.1">
    <property type="nucleotide sequence ID" value="NZ_JAVIIU010000001.1"/>
</dbReference>
<dbReference type="Proteomes" id="UP001280156">
    <property type="component" value="Unassembled WGS sequence"/>
</dbReference>
<gene>
    <name evidence="2" type="ORF">RFM52_17765</name>
</gene>
<evidence type="ECO:0000313" key="2">
    <source>
        <dbReference type="EMBL" id="MDX8487057.1"/>
    </source>
</evidence>
<proteinExistence type="predicted"/>